<dbReference type="SMART" id="SM00855">
    <property type="entry name" value="PGAM"/>
    <property type="match status" value="1"/>
</dbReference>
<dbReference type="EMBL" id="LSTO01000001">
    <property type="protein sequence ID" value="OWW22745.1"/>
    <property type="molecule type" value="Genomic_DNA"/>
</dbReference>
<feature type="active site" description="Proton donor/acceptor" evidence="2">
    <location>
        <position position="80"/>
    </location>
</feature>
<feature type="binding site" evidence="3">
    <location>
        <position position="91"/>
    </location>
    <ligand>
        <name>substrate</name>
    </ligand>
</feature>
<sequence>MCVVRHGETDWNRLGILQGWFDVPINEKGRRQAHQIAADFAGEGFSSVWSSTLARARETAEIIASALGLPAPCSHEGLKERHFGAIQGIPKGELAELNPALLEQILRRNPAASFVGGESMDEFADRVLLALDDIGTQHHGERVLVISHGWCLDVVTRHVNGLPRDAILPHKPMNGDSVWLDVARHILAAA</sequence>
<dbReference type="Proteomes" id="UP000197535">
    <property type="component" value="Unassembled WGS sequence"/>
</dbReference>
<proteinExistence type="predicted"/>
<reference evidence="4 5" key="1">
    <citation type="submission" date="2016-02" db="EMBL/GenBank/DDBJ databases">
        <authorList>
            <person name="Wen L."/>
            <person name="He K."/>
            <person name="Yang H."/>
        </authorList>
    </citation>
    <scope>NUCLEOTIDE SEQUENCE [LARGE SCALE GENOMIC DNA]</scope>
    <source>
        <strain evidence="4 5">TSA40</strain>
    </source>
</reference>
<feature type="binding site" evidence="3">
    <location>
        <begin position="5"/>
        <end position="12"/>
    </location>
    <ligand>
        <name>substrate</name>
    </ligand>
</feature>
<name>A0A254TJR0_9BURK</name>
<dbReference type="InterPro" id="IPR029033">
    <property type="entry name" value="His_PPase_superfam"/>
</dbReference>
<dbReference type="Pfam" id="PF00300">
    <property type="entry name" value="His_Phos_1"/>
    <property type="match status" value="1"/>
</dbReference>
<dbReference type="PIRSF" id="PIRSF000709">
    <property type="entry name" value="6PFK_2-Ptase"/>
    <property type="match status" value="1"/>
</dbReference>
<accession>A0A254TJR0</accession>
<dbReference type="InterPro" id="IPR001345">
    <property type="entry name" value="PG/BPGM_mutase_AS"/>
</dbReference>
<gene>
    <name evidence="4" type="ORF">AYR66_08140</name>
</gene>
<evidence type="ECO:0000313" key="5">
    <source>
        <dbReference type="Proteomes" id="UP000197535"/>
    </source>
</evidence>
<keyword evidence="1" id="KW-0378">Hydrolase</keyword>
<feature type="active site" description="Tele-phosphohistidine intermediate" evidence="2">
    <location>
        <position position="6"/>
    </location>
</feature>
<protein>
    <submittedName>
        <fullName evidence="4">Phosphoglycerate mutase</fullName>
    </submittedName>
</protein>
<comment type="caution">
    <text evidence="4">The sequence shown here is derived from an EMBL/GenBank/DDBJ whole genome shotgun (WGS) entry which is preliminary data.</text>
</comment>
<dbReference type="Gene3D" id="3.40.50.1240">
    <property type="entry name" value="Phosphoglycerate mutase-like"/>
    <property type="match status" value="1"/>
</dbReference>
<dbReference type="PANTHER" id="PTHR46517:SF1">
    <property type="entry name" value="FRUCTOSE-2,6-BISPHOSPHATASE TIGAR"/>
    <property type="match status" value="1"/>
</dbReference>
<feature type="binding site" evidence="3">
    <location>
        <position position="55"/>
    </location>
    <ligand>
        <name>substrate</name>
    </ligand>
</feature>
<dbReference type="AlphaFoldDB" id="A0A254TJR0"/>
<dbReference type="GO" id="GO:0004331">
    <property type="term" value="F:fructose-2,6-bisphosphate 2-phosphatase activity"/>
    <property type="evidence" value="ECO:0007669"/>
    <property type="project" value="TreeGrafter"/>
</dbReference>
<evidence type="ECO:0000256" key="3">
    <source>
        <dbReference type="PIRSR" id="PIRSR613078-2"/>
    </source>
</evidence>
<dbReference type="GO" id="GO:0045820">
    <property type="term" value="P:negative regulation of glycolytic process"/>
    <property type="evidence" value="ECO:0007669"/>
    <property type="project" value="TreeGrafter"/>
</dbReference>
<dbReference type="CDD" id="cd07067">
    <property type="entry name" value="HP_PGM_like"/>
    <property type="match status" value="1"/>
</dbReference>
<dbReference type="PROSITE" id="PS00175">
    <property type="entry name" value="PG_MUTASE"/>
    <property type="match status" value="1"/>
</dbReference>
<keyword evidence="5" id="KW-1185">Reference proteome</keyword>
<dbReference type="SUPFAM" id="SSF53254">
    <property type="entry name" value="Phosphoglycerate mutase-like"/>
    <property type="match status" value="1"/>
</dbReference>
<dbReference type="InterPro" id="IPR051695">
    <property type="entry name" value="Phosphoglycerate_Mutase"/>
</dbReference>
<evidence type="ECO:0000313" key="4">
    <source>
        <dbReference type="EMBL" id="OWW22745.1"/>
    </source>
</evidence>
<evidence type="ECO:0000256" key="2">
    <source>
        <dbReference type="PIRSR" id="PIRSR613078-1"/>
    </source>
</evidence>
<dbReference type="GO" id="GO:0005829">
    <property type="term" value="C:cytosol"/>
    <property type="evidence" value="ECO:0007669"/>
    <property type="project" value="TreeGrafter"/>
</dbReference>
<evidence type="ECO:0000256" key="1">
    <source>
        <dbReference type="ARBA" id="ARBA00022801"/>
    </source>
</evidence>
<dbReference type="InterPro" id="IPR013078">
    <property type="entry name" value="His_Pase_superF_clade-1"/>
</dbReference>
<dbReference type="GO" id="GO:0043456">
    <property type="term" value="P:regulation of pentose-phosphate shunt"/>
    <property type="evidence" value="ECO:0007669"/>
    <property type="project" value="TreeGrafter"/>
</dbReference>
<dbReference type="PANTHER" id="PTHR46517">
    <property type="entry name" value="FRUCTOSE-2,6-BISPHOSPHATASE TIGAR"/>
    <property type="match status" value="1"/>
</dbReference>
<organism evidence="4 5">
    <name type="scientific">Noviherbaspirillum denitrificans</name>
    <dbReference type="NCBI Taxonomy" id="1968433"/>
    <lineage>
        <taxon>Bacteria</taxon>
        <taxon>Pseudomonadati</taxon>
        <taxon>Pseudomonadota</taxon>
        <taxon>Betaproteobacteria</taxon>
        <taxon>Burkholderiales</taxon>
        <taxon>Oxalobacteraceae</taxon>
        <taxon>Noviherbaspirillum</taxon>
    </lineage>
</organism>